<evidence type="ECO:0000313" key="3">
    <source>
        <dbReference type="Proteomes" id="UP000316781"/>
    </source>
</evidence>
<dbReference type="Pfam" id="PF00839">
    <property type="entry name" value="Cys_rich_FGFR"/>
    <property type="match status" value="1"/>
</dbReference>
<comment type="caution">
    <text evidence="2">The sequence shown here is derived from an EMBL/GenBank/DDBJ whole genome shotgun (WGS) entry which is preliminary data.</text>
</comment>
<dbReference type="EMBL" id="VJMF01000006">
    <property type="protein sequence ID" value="TRL37952.1"/>
    <property type="molecule type" value="Genomic_DNA"/>
</dbReference>
<dbReference type="InterPro" id="IPR001893">
    <property type="entry name" value="Cys-rich_GLG1_repeat"/>
</dbReference>
<keyword evidence="1" id="KW-0732">Signal</keyword>
<gene>
    <name evidence="2" type="ORF">FM996_01410</name>
</gene>
<dbReference type="RefSeq" id="WP_142861503.1">
    <property type="nucleotide sequence ID" value="NZ_VJMF01000006.1"/>
</dbReference>
<sequence>MNKTTLYAFAAVALALAAGPAAAQTAPAGAKADAMKKACKQDYQRFCSGVMPGGGRIIACLQNHASELGPDCAKALGK</sequence>
<evidence type="ECO:0000256" key="1">
    <source>
        <dbReference type="SAM" id="SignalP"/>
    </source>
</evidence>
<protein>
    <recommendedName>
        <fullName evidence="4">Cysteine rich repeat-containing protein</fullName>
    </recommendedName>
</protein>
<feature type="chain" id="PRO_5021733765" description="Cysteine rich repeat-containing protein" evidence="1">
    <location>
        <begin position="24"/>
        <end position="78"/>
    </location>
</feature>
<evidence type="ECO:0000313" key="2">
    <source>
        <dbReference type="EMBL" id="TRL37952.1"/>
    </source>
</evidence>
<proteinExistence type="predicted"/>
<dbReference type="GO" id="GO:0016020">
    <property type="term" value="C:membrane"/>
    <property type="evidence" value="ECO:0007669"/>
    <property type="project" value="InterPro"/>
</dbReference>
<dbReference type="Proteomes" id="UP000316781">
    <property type="component" value="Unassembled WGS sequence"/>
</dbReference>
<accession>A0A549T7V2</accession>
<dbReference type="AlphaFoldDB" id="A0A549T7V2"/>
<evidence type="ECO:0008006" key="4">
    <source>
        <dbReference type="Google" id="ProtNLM"/>
    </source>
</evidence>
<organism evidence="2 3">
    <name type="scientific">Methylosinus sporium</name>
    <dbReference type="NCBI Taxonomy" id="428"/>
    <lineage>
        <taxon>Bacteria</taxon>
        <taxon>Pseudomonadati</taxon>
        <taxon>Pseudomonadota</taxon>
        <taxon>Alphaproteobacteria</taxon>
        <taxon>Hyphomicrobiales</taxon>
        <taxon>Methylocystaceae</taxon>
        <taxon>Methylosinus</taxon>
    </lineage>
</organism>
<reference evidence="2 3" key="1">
    <citation type="submission" date="2019-07" db="EMBL/GenBank/DDBJ databases">
        <title>Ln-dependent methylotrophs.</title>
        <authorList>
            <person name="Tani A."/>
        </authorList>
    </citation>
    <scope>NUCLEOTIDE SEQUENCE [LARGE SCALE GENOMIC DNA]</scope>
    <source>
        <strain evidence="2 3">SM89A</strain>
    </source>
</reference>
<feature type="signal peptide" evidence="1">
    <location>
        <begin position="1"/>
        <end position="23"/>
    </location>
</feature>
<name>A0A549T7V2_METSR</name>